<evidence type="ECO:0000313" key="13">
    <source>
        <dbReference type="Proteomes" id="UP001057375"/>
    </source>
</evidence>
<keyword evidence="8" id="KW-0511">Multifunctional enzyme</keyword>
<evidence type="ECO:0000256" key="9">
    <source>
        <dbReference type="SAM" id="MobiDB-lite"/>
    </source>
</evidence>
<evidence type="ECO:0000256" key="3">
    <source>
        <dbReference type="ARBA" id="ARBA00022722"/>
    </source>
</evidence>
<evidence type="ECO:0000259" key="10">
    <source>
        <dbReference type="Pfam" id="PF00078"/>
    </source>
</evidence>
<dbReference type="InterPro" id="IPR000477">
    <property type="entry name" value="RT_dom"/>
</dbReference>
<evidence type="ECO:0000256" key="2">
    <source>
        <dbReference type="ARBA" id="ARBA00022695"/>
    </source>
</evidence>
<comment type="caution">
    <text evidence="12">The sequence shown here is derived from an EMBL/GenBank/DDBJ whole genome shotgun (WGS) entry which is preliminary data.</text>
</comment>
<name>A0ABQ5JVP7_9EUKA</name>
<keyword evidence="13" id="KW-1185">Reference proteome</keyword>
<dbReference type="InterPro" id="IPR043128">
    <property type="entry name" value="Rev_trsase/Diguanyl_cyclase"/>
</dbReference>
<evidence type="ECO:0000256" key="4">
    <source>
        <dbReference type="ARBA" id="ARBA00022759"/>
    </source>
</evidence>
<feature type="domain" description="Reverse transcriptase" evidence="10">
    <location>
        <begin position="164"/>
        <end position="278"/>
    </location>
</feature>
<dbReference type="InterPro" id="IPR050951">
    <property type="entry name" value="Retrovirus_Pol_polyprotein"/>
</dbReference>
<feature type="region of interest" description="Disordered" evidence="9">
    <location>
        <begin position="1"/>
        <end position="21"/>
    </location>
</feature>
<evidence type="ECO:0000313" key="12">
    <source>
        <dbReference type="EMBL" id="GKT15001.1"/>
    </source>
</evidence>
<dbReference type="Proteomes" id="UP001057375">
    <property type="component" value="Unassembled WGS sequence"/>
</dbReference>
<dbReference type="InterPro" id="IPR041577">
    <property type="entry name" value="RT_RNaseH_2"/>
</dbReference>
<dbReference type="CDD" id="cd01647">
    <property type="entry name" value="RT_LTR"/>
    <property type="match status" value="1"/>
</dbReference>
<dbReference type="InterPro" id="IPR001969">
    <property type="entry name" value="Aspartic_peptidase_AS"/>
</dbReference>
<dbReference type="CDD" id="cd00303">
    <property type="entry name" value="retropepsin_like"/>
    <property type="match status" value="1"/>
</dbReference>
<proteinExistence type="predicted"/>
<evidence type="ECO:0000256" key="7">
    <source>
        <dbReference type="ARBA" id="ARBA00022908"/>
    </source>
</evidence>
<dbReference type="EMBL" id="BQXS01011642">
    <property type="protein sequence ID" value="GKT15001.1"/>
    <property type="molecule type" value="Genomic_DNA"/>
</dbReference>
<evidence type="ECO:0000259" key="11">
    <source>
        <dbReference type="Pfam" id="PF17919"/>
    </source>
</evidence>
<evidence type="ECO:0000256" key="6">
    <source>
        <dbReference type="ARBA" id="ARBA00022884"/>
    </source>
</evidence>
<gene>
    <name evidence="12" type="ORF">ADUPG1_010599</name>
</gene>
<dbReference type="Gene3D" id="3.30.70.270">
    <property type="match status" value="2"/>
</dbReference>
<dbReference type="Pfam" id="PF00078">
    <property type="entry name" value="RVT_1"/>
    <property type="match status" value="1"/>
</dbReference>
<feature type="compositionally biased region" description="Low complexity" evidence="9">
    <location>
        <begin position="7"/>
        <end position="20"/>
    </location>
</feature>
<feature type="domain" description="Reverse transcriptase/retrotransposon-derived protein RNase H-like" evidence="11">
    <location>
        <begin position="342"/>
        <end position="395"/>
    </location>
</feature>
<dbReference type="Gene3D" id="3.10.10.10">
    <property type="entry name" value="HIV Type 1 Reverse Transcriptase, subunit A, domain 1"/>
    <property type="match status" value="1"/>
</dbReference>
<evidence type="ECO:0000256" key="1">
    <source>
        <dbReference type="ARBA" id="ARBA00022679"/>
    </source>
</evidence>
<reference evidence="12" key="1">
    <citation type="submission" date="2022-03" db="EMBL/GenBank/DDBJ databases">
        <title>Draft genome sequence of Aduncisulcus paluster, a free-living microaerophilic Fornicata.</title>
        <authorList>
            <person name="Yuyama I."/>
            <person name="Kume K."/>
            <person name="Tamura T."/>
            <person name="Inagaki Y."/>
            <person name="Hashimoto T."/>
        </authorList>
    </citation>
    <scope>NUCLEOTIDE SEQUENCE</scope>
    <source>
        <strain evidence="12">NY0171</strain>
    </source>
</reference>
<organism evidence="12 13">
    <name type="scientific">Aduncisulcus paluster</name>
    <dbReference type="NCBI Taxonomy" id="2918883"/>
    <lineage>
        <taxon>Eukaryota</taxon>
        <taxon>Metamonada</taxon>
        <taxon>Carpediemonas-like organisms</taxon>
        <taxon>Aduncisulcus</taxon>
    </lineage>
</organism>
<keyword evidence="5" id="KW-0460">Magnesium</keyword>
<evidence type="ECO:0000256" key="8">
    <source>
        <dbReference type="ARBA" id="ARBA00023268"/>
    </source>
</evidence>
<keyword evidence="4" id="KW-0378">Hydrolase</keyword>
<dbReference type="InterPro" id="IPR043502">
    <property type="entry name" value="DNA/RNA_pol_sf"/>
</dbReference>
<protein>
    <recommendedName>
        <fullName evidence="14">Reverse transcriptase domain-containing protein</fullName>
    </recommendedName>
</protein>
<dbReference type="PANTHER" id="PTHR37984">
    <property type="entry name" value="PROTEIN CBG26694"/>
    <property type="match status" value="1"/>
</dbReference>
<dbReference type="PANTHER" id="PTHR37984:SF5">
    <property type="entry name" value="PROTEIN NYNRIN-LIKE"/>
    <property type="match status" value="1"/>
</dbReference>
<dbReference type="InterPro" id="IPR021109">
    <property type="entry name" value="Peptidase_aspartic_dom_sf"/>
</dbReference>
<keyword evidence="1" id="KW-0808">Transferase</keyword>
<dbReference type="Pfam" id="PF17919">
    <property type="entry name" value="RT_RNaseH_2"/>
    <property type="match status" value="1"/>
</dbReference>
<keyword evidence="3" id="KW-0540">Nuclease</keyword>
<dbReference type="SUPFAM" id="SSF50630">
    <property type="entry name" value="Acid proteases"/>
    <property type="match status" value="1"/>
</dbReference>
<accession>A0ABQ5JVP7</accession>
<evidence type="ECO:0008006" key="14">
    <source>
        <dbReference type="Google" id="ProtNLM"/>
    </source>
</evidence>
<dbReference type="SUPFAM" id="SSF56672">
    <property type="entry name" value="DNA/RNA polymerases"/>
    <property type="match status" value="1"/>
</dbReference>
<keyword evidence="6" id="KW-0694">RNA-binding</keyword>
<evidence type="ECO:0000256" key="5">
    <source>
        <dbReference type="ARBA" id="ARBA00022842"/>
    </source>
</evidence>
<keyword evidence="7" id="KW-0229">DNA integration</keyword>
<dbReference type="PROSITE" id="PS00141">
    <property type="entry name" value="ASP_PROTEASE"/>
    <property type="match status" value="1"/>
</dbReference>
<keyword evidence="4" id="KW-0255">Endonuclease</keyword>
<sequence length="397" mass="45165">MSLLRTPVQQQQPLRFPPLQTNAPTVEEKDIDISTCFKLHPELKTKKLTSNPMSSDFHMNLFVGGNDVPCRALIDTGSDCNIMRPDLLQRLNPTERTLPCKHRISHGSDSSVTVNEAIDTSISFKTVCDKLYTAPIRCLISDVSGDDELIISGQWAKFSDVTSIFGKIDARSDFHQVVVDEDSRKFLAFTTKYGIYQYTRRPFGARNASAHFQQAMVSAFSDLIPHVCDIFLDDIIIKGKDEFCHHLDLVLGREEMKLRAKASKYVFGYQRLEFLGREISENGISPAISRVQDLKSLKVLKDKSQCRSMLGLFNFFRSFVVDYARKVAPIQILTRKGTTFMWKEEQQTAFDTIIADISQRTLLHYIDYDKRIVLQSDASDLAIGGVLLQYGKHEKRF</sequence>
<keyword evidence="2" id="KW-0548">Nucleotidyltransferase</keyword>